<dbReference type="GO" id="GO:0006096">
    <property type="term" value="P:glycolytic process"/>
    <property type="evidence" value="ECO:0007669"/>
    <property type="project" value="InterPro"/>
</dbReference>
<reference evidence="9 10" key="1">
    <citation type="submission" date="2020-12" db="EMBL/GenBank/DDBJ databases">
        <title>WGS of Thermoactinomyces spp.</title>
        <authorList>
            <person name="Cheng K."/>
        </authorList>
    </citation>
    <scope>NUCLEOTIDE SEQUENCE [LARGE SCALE GENOMIC DNA]</scope>
    <source>
        <strain evidence="10">CICC 10671\DSM 43846</strain>
    </source>
</reference>
<evidence type="ECO:0000256" key="1">
    <source>
        <dbReference type="ARBA" id="ARBA00006479"/>
    </source>
</evidence>
<keyword evidence="7" id="KW-0067">ATP-binding</keyword>
<keyword evidence="10" id="KW-1185">Reference proteome</keyword>
<dbReference type="EMBL" id="JAECVW010000003">
    <property type="protein sequence ID" value="MBH8595097.1"/>
    <property type="molecule type" value="Genomic_DNA"/>
</dbReference>
<dbReference type="GO" id="GO:0005524">
    <property type="term" value="F:ATP binding"/>
    <property type="evidence" value="ECO:0007669"/>
    <property type="project" value="UniProtKB-KW"/>
</dbReference>
<dbReference type="InterPro" id="IPR000600">
    <property type="entry name" value="ROK"/>
</dbReference>
<dbReference type="Proteomes" id="UP000633619">
    <property type="component" value="Unassembled WGS sequence"/>
</dbReference>
<evidence type="ECO:0000256" key="8">
    <source>
        <dbReference type="ARBA" id="ARBA00032386"/>
    </source>
</evidence>
<keyword evidence="6 9" id="KW-0418">Kinase</keyword>
<evidence type="ECO:0000256" key="4">
    <source>
        <dbReference type="ARBA" id="ARBA00022679"/>
    </source>
</evidence>
<evidence type="ECO:0000256" key="3">
    <source>
        <dbReference type="ARBA" id="ARBA00014701"/>
    </source>
</evidence>
<dbReference type="NCBIfam" id="TIGR00744">
    <property type="entry name" value="ROK_glcA_fam"/>
    <property type="match status" value="1"/>
</dbReference>
<organism evidence="9 10">
    <name type="scientific">Thermoactinomyces intermedius</name>
    <dbReference type="NCBI Taxonomy" id="2024"/>
    <lineage>
        <taxon>Bacteria</taxon>
        <taxon>Bacillati</taxon>
        <taxon>Bacillota</taxon>
        <taxon>Bacilli</taxon>
        <taxon>Bacillales</taxon>
        <taxon>Thermoactinomycetaceae</taxon>
        <taxon>Thermoactinomyces</taxon>
    </lineage>
</organism>
<dbReference type="SUPFAM" id="SSF53067">
    <property type="entry name" value="Actin-like ATPase domain"/>
    <property type="match status" value="1"/>
</dbReference>
<accession>A0A8I1A3T1</accession>
<evidence type="ECO:0000256" key="7">
    <source>
        <dbReference type="ARBA" id="ARBA00022840"/>
    </source>
</evidence>
<comment type="caution">
    <text evidence="9">The sequence shown here is derived from an EMBL/GenBank/DDBJ whole genome shotgun (WGS) entry which is preliminary data.</text>
</comment>
<evidence type="ECO:0000313" key="9">
    <source>
        <dbReference type="EMBL" id="MBH8595097.1"/>
    </source>
</evidence>
<comment type="similarity">
    <text evidence="1">Belongs to the ROK (NagC/XylR) family.</text>
</comment>
<dbReference type="PROSITE" id="PS01125">
    <property type="entry name" value="ROK"/>
    <property type="match status" value="1"/>
</dbReference>
<dbReference type="InterPro" id="IPR043129">
    <property type="entry name" value="ATPase_NBD"/>
</dbReference>
<dbReference type="EC" id="2.7.1.2" evidence="2"/>
<dbReference type="PANTHER" id="PTHR18964">
    <property type="entry name" value="ROK (REPRESSOR, ORF, KINASE) FAMILY"/>
    <property type="match status" value="1"/>
</dbReference>
<dbReference type="Pfam" id="PF00480">
    <property type="entry name" value="ROK"/>
    <property type="match status" value="1"/>
</dbReference>
<dbReference type="InterPro" id="IPR004654">
    <property type="entry name" value="ROK_glcA"/>
</dbReference>
<evidence type="ECO:0000313" key="10">
    <source>
        <dbReference type="Proteomes" id="UP000633619"/>
    </source>
</evidence>
<dbReference type="AlphaFoldDB" id="A0A8I1A3T1"/>
<name>A0A8I1A3T1_THEIN</name>
<evidence type="ECO:0000256" key="2">
    <source>
        <dbReference type="ARBA" id="ARBA00012323"/>
    </source>
</evidence>
<dbReference type="InterPro" id="IPR049874">
    <property type="entry name" value="ROK_cs"/>
</dbReference>
<keyword evidence="5" id="KW-0547">Nucleotide-binding</keyword>
<dbReference type="PANTHER" id="PTHR18964:SF149">
    <property type="entry name" value="BIFUNCTIONAL UDP-N-ACETYLGLUCOSAMINE 2-EPIMERASE_N-ACETYLMANNOSAMINE KINASE"/>
    <property type="match status" value="1"/>
</dbReference>
<keyword evidence="4 9" id="KW-0808">Transferase</keyword>
<dbReference type="GO" id="GO:0004340">
    <property type="term" value="F:glucokinase activity"/>
    <property type="evidence" value="ECO:0007669"/>
    <property type="project" value="UniProtKB-EC"/>
</dbReference>
<proteinExistence type="inferred from homology"/>
<evidence type="ECO:0000256" key="5">
    <source>
        <dbReference type="ARBA" id="ARBA00022741"/>
    </source>
</evidence>
<dbReference type="Gene3D" id="3.30.420.40">
    <property type="match status" value="2"/>
</dbReference>
<sequence length="323" mass="33665">MRGVDVKQYFVGIDLGGTNMKIGLVHQNGNVIKDIEKPTLKEEGPDGVIRRMVRHTQDLAQEARVPWEEIGGVGVGLPGFLDIPGGVVKYLTNLGWRDVPIRDQLESAFGVPVKIDNDANVAALGEVWAGAGAGEQNVVLITLGTGVGGGIIAGGKLLHGARGIAGEIGHIPIDPDGVLCNCGRAGCLETIASATGMVRLVREAVEAGETSSLVLPLQNGTLSTKEIFAEAEKGDSLAKTTVERAVDALARAMAILSVVVNPSLFIIGGGVSKAGDALLKPLENHYRKQVQQNAGQGVRIELARLGNQAGFIGAAGLLARTRK</sequence>
<protein>
    <recommendedName>
        <fullName evidence="3">Glucokinase</fullName>
        <ecNumber evidence="2">2.7.1.2</ecNumber>
    </recommendedName>
    <alternativeName>
        <fullName evidence="8">Glucose kinase</fullName>
    </alternativeName>
</protein>
<evidence type="ECO:0000256" key="6">
    <source>
        <dbReference type="ARBA" id="ARBA00022777"/>
    </source>
</evidence>
<gene>
    <name evidence="9" type="ORF">I8U20_07095</name>
</gene>
<dbReference type="GO" id="GO:0005737">
    <property type="term" value="C:cytoplasm"/>
    <property type="evidence" value="ECO:0007669"/>
    <property type="project" value="InterPro"/>
</dbReference>